<accession>A0AAW2D6G5</accession>
<name>A0AAW2D6G5_9ROSI</name>
<reference evidence="3 4" key="1">
    <citation type="submission" date="2024-01" db="EMBL/GenBank/DDBJ databases">
        <title>A telomere-to-telomere, gap-free genome of sweet tea (Lithocarpus litseifolius).</title>
        <authorList>
            <person name="Zhou J."/>
        </authorList>
    </citation>
    <scope>NUCLEOTIDE SEQUENCE [LARGE SCALE GENOMIC DNA]</scope>
    <source>
        <strain evidence="3">Zhou-2022a</strain>
        <tissue evidence="3">Leaf</tissue>
    </source>
</reference>
<dbReference type="Pfam" id="PF00270">
    <property type="entry name" value="DEAD"/>
    <property type="match status" value="1"/>
</dbReference>
<comment type="caution">
    <text evidence="3">The sequence shown here is derived from an EMBL/GenBank/DDBJ whole genome shotgun (WGS) entry which is preliminary data.</text>
</comment>
<protein>
    <recommendedName>
        <fullName evidence="2">Helicase ATP-binding domain-containing protein</fullName>
    </recommendedName>
</protein>
<dbReference type="Gene3D" id="3.40.50.300">
    <property type="entry name" value="P-loop containing nucleotide triphosphate hydrolases"/>
    <property type="match status" value="1"/>
</dbReference>
<dbReference type="GO" id="GO:0005737">
    <property type="term" value="C:cytoplasm"/>
    <property type="evidence" value="ECO:0007669"/>
    <property type="project" value="TreeGrafter"/>
</dbReference>
<evidence type="ECO:0000313" key="3">
    <source>
        <dbReference type="EMBL" id="KAL0005982.1"/>
    </source>
</evidence>
<sequence length="346" mass="39219">MHDQCLKLAKHRVSACFLGSGQPDSNVEQKAMRGMYSIVYVCPETVLRLIKPLQRLAEGRGIALFAIDEVHCASKWGHDFRPDYRRLSVLRENFSACNLKFLKYDIPLMALTATATIRVWPNLRFSVKHSRTSSPSSYAKDFSELIDIYVRKRKTGEKKETIISEELDDTSYGSDSYEIEDSYAGGDVDEVDSTEENGLTASKGKEMSVEYLENDVDVFQSVDDWDVAFGEFYGQSSWEEGDMRGLSETIDPPTSKHTDPSDFFNWGGLRLEMGLVWCCCWETKPRWRVTQRTIWVNHWGNNSSHSFQPSPFLGLLMKLENLVVEVADEFSGFESNLGSMSLSIGG</sequence>
<dbReference type="GO" id="GO:0009378">
    <property type="term" value="F:four-way junction helicase activity"/>
    <property type="evidence" value="ECO:0007669"/>
    <property type="project" value="TreeGrafter"/>
</dbReference>
<dbReference type="SUPFAM" id="SSF52540">
    <property type="entry name" value="P-loop containing nucleoside triphosphate hydrolases"/>
    <property type="match status" value="1"/>
</dbReference>
<dbReference type="InterPro" id="IPR014001">
    <property type="entry name" value="Helicase_ATP-bd"/>
</dbReference>
<dbReference type="PANTHER" id="PTHR13710:SF69">
    <property type="entry name" value="ATP-DEPENDENT DNA HELICASE Q-LIKE SIM"/>
    <property type="match status" value="1"/>
</dbReference>
<comment type="similarity">
    <text evidence="1">Belongs to the helicase family. RecQ subfamily.</text>
</comment>
<dbReference type="GO" id="GO:0005634">
    <property type="term" value="C:nucleus"/>
    <property type="evidence" value="ECO:0007669"/>
    <property type="project" value="TreeGrafter"/>
</dbReference>
<dbReference type="InterPro" id="IPR027417">
    <property type="entry name" value="P-loop_NTPase"/>
</dbReference>
<gene>
    <name evidence="3" type="ORF">SO802_013543</name>
</gene>
<evidence type="ECO:0000256" key="1">
    <source>
        <dbReference type="ARBA" id="ARBA00005446"/>
    </source>
</evidence>
<dbReference type="Proteomes" id="UP001459277">
    <property type="component" value="Unassembled WGS sequence"/>
</dbReference>
<dbReference type="GO" id="GO:0005694">
    <property type="term" value="C:chromosome"/>
    <property type="evidence" value="ECO:0007669"/>
    <property type="project" value="TreeGrafter"/>
</dbReference>
<dbReference type="GO" id="GO:0003676">
    <property type="term" value="F:nucleic acid binding"/>
    <property type="evidence" value="ECO:0007669"/>
    <property type="project" value="InterPro"/>
</dbReference>
<dbReference type="GO" id="GO:0005524">
    <property type="term" value="F:ATP binding"/>
    <property type="evidence" value="ECO:0007669"/>
    <property type="project" value="InterPro"/>
</dbReference>
<evidence type="ECO:0000259" key="2">
    <source>
        <dbReference type="PROSITE" id="PS51192"/>
    </source>
</evidence>
<evidence type="ECO:0000313" key="4">
    <source>
        <dbReference type="Proteomes" id="UP001459277"/>
    </source>
</evidence>
<dbReference type="InterPro" id="IPR011545">
    <property type="entry name" value="DEAD/DEAH_box_helicase_dom"/>
</dbReference>
<dbReference type="EMBL" id="JAZDWU010000004">
    <property type="protein sequence ID" value="KAL0005982.1"/>
    <property type="molecule type" value="Genomic_DNA"/>
</dbReference>
<dbReference type="PANTHER" id="PTHR13710">
    <property type="entry name" value="DNA HELICASE RECQ FAMILY MEMBER"/>
    <property type="match status" value="1"/>
</dbReference>
<feature type="domain" description="Helicase ATP-binding" evidence="2">
    <location>
        <begin position="1"/>
        <end position="133"/>
    </location>
</feature>
<dbReference type="AlphaFoldDB" id="A0AAW2D6G5"/>
<dbReference type="PROSITE" id="PS51192">
    <property type="entry name" value="HELICASE_ATP_BIND_1"/>
    <property type="match status" value="1"/>
</dbReference>
<organism evidence="3 4">
    <name type="scientific">Lithocarpus litseifolius</name>
    <dbReference type="NCBI Taxonomy" id="425828"/>
    <lineage>
        <taxon>Eukaryota</taxon>
        <taxon>Viridiplantae</taxon>
        <taxon>Streptophyta</taxon>
        <taxon>Embryophyta</taxon>
        <taxon>Tracheophyta</taxon>
        <taxon>Spermatophyta</taxon>
        <taxon>Magnoliopsida</taxon>
        <taxon>eudicotyledons</taxon>
        <taxon>Gunneridae</taxon>
        <taxon>Pentapetalae</taxon>
        <taxon>rosids</taxon>
        <taxon>fabids</taxon>
        <taxon>Fagales</taxon>
        <taxon>Fagaceae</taxon>
        <taxon>Lithocarpus</taxon>
    </lineage>
</organism>
<dbReference type="GO" id="GO:0000724">
    <property type="term" value="P:double-strand break repair via homologous recombination"/>
    <property type="evidence" value="ECO:0007669"/>
    <property type="project" value="TreeGrafter"/>
</dbReference>
<proteinExistence type="inferred from homology"/>
<keyword evidence="4" id="KW-1185">Reference proteome</keyword>
<dbReference type="GO" id="GO:0043138">
    <property type="term" value="F:3'-5' DNA helicase activity"/>
    <property type="evidence" value="ECO:0007669"/>
    <property type="project" value="TreeGrafter"/>
</dbReference>